<dbReference type="PRINTS" id="PR00038">
    <property type="entry name" value="HTHLUXR"/>
</dbReference>
<accession>A0ABP9I052</accession>
<comment type="caution">
    <text evidence="8">The sequence shown here is derived from an EMBL/GenBank/DDBJ whole genome shotgun (WGS) entry which is preliminary data.</text>
</comment>
<keyword evidence="2" id="KW-0805">Transcription regulation</keyword>
<feature type="modified residue" description="4-aspartylphosphate" evidence="5">
    <location>
        <position position="56"/>
    </location>
</feature>
<evidence type="ECO:0000256" key="3">
    <source>
        <dbReference type="ARBA" id="ARBA00023125"/>
    </source>
</evidence>
<feature type="domain" description="HTH luxR-type" evidence="6">
    <location>
        <begin position="145"/>
        <end position="210"/>
    </location>
</feature>
<evidence type="ECO:0000256" key="2">
    <source>
        <dbReference type="ARBA" id="ARBA00023015"/>
    </source>
</evidence>
<dbReference type="InterPro" id="IPR058245">
    <property type="entry name" value="NreC/VraR/RcsB-like_REC"/>
</dbReference>
<dbReference type="SUPFAM" id="SSF52172">
    <property type="entry name" value="CheY-like"/>
    <property type="match status" value="1"/>
</dbReference>
<dbReference type="InterPro" id="IPR000792">
    <property type="entry name" value="Tscrpt_reg_LuxR_C"/>
</dbReference>
<dbReference type="SMART" id="SM00421">
    <property type="entry name" value="HTH_LUXR"/>
    <property type="match status" value="1"/>
</dbReference>
<keyword evidence="1 5" id="KW-0597">Phosphoprotein</keyword>
<dbReference type="PROSITE" id="PS50110">
    <property type="entry name" value="RESPONSE_REGULATORY"/>
    <property type="match status" value="1"/>
</dbReference>
<evidence type="ECO:0000259" key="6">
    <source>
        <dbReference type="PROSITE" id="PS50043"/>
    </source>
</evidence>
<dbReference type="Pfam" id="PF00072">
    <property type="entry name" value="Response_reg"/>
    <property type="match status" value="1"/>
</dbReference>
<evidence type="ECO:0000259" key="7">
    <source>
        <dbReference type="PROSITE" id="PS50110"/>
    </source>
</evidence>
<dbReference type="InterPro" id="IPR039420">
    <property type="entry name" value="WalR-like"/>
</dbReference>
<protein>
    <submittedName>
        <fullName evidence="8">Response regulator transcription factor</fullName>
    </submittedName>
</protein>
<reference evidence="9" key="1">
    <citation type="journal article" date="2019" name="Int. J. Syst. Evol. Microbiol.">
        <title>The Global Catalogue of Microorganisms (GCM) 10K type strain sequencing project: providing services to taxonomists for standard genome sequencing and annotation.</title>
        <authorList>
            <consortium name="The Broad Institute Genomics Platform"/>
            <consortium name="The Broad Institute Genome Sequencing Center for Infectious Disease"/>
            <person name="Wu L."/>
            <person name="Ma J."/>
        </authorList>
    </citation>
    <scope>NUCLEOTIDE SEQUENCE [LARGE SCALE GENOMIC DNA]</scope>
    <source>
        <strain evidence="9">JCM 18126</strain>
    </source>
</reference>
<dbReference type="EMBL" id="BAABIL010000370">
    <property type="protein sequence ID" value="GAA4983944.1"/>
    <property type="molecule type" value="Genomic_DNA"/>
</dbReference>
<evidence type="ECO:0000256" key="5">
    <source>
        <dbReference type="PROSITE-ProRule" id="PRU00169"/>
    </source>
</evidence>
<dbReference type="Gene3D" id="3.40.50.2300">
    <property type="match status" value="1"/>
</dbReference>
<evidence type="ECO:0000256" key="4">
    <source>
        <dbReference type="ARBA" id="ARBA00023163"/>
    </source>
</evidence>
<dbReference type="PANTHER" id="PTHR43214">
    <property type="entry name" value="TWO-COMPONENT RESPONSE REGULATOR"/>
    <property type="match status" value="1"/>
</dbReference>
<dbReference type="PANTHER" id="PTHR43214:SF24">
    <property type="entry name" value="TRANSCRIPTIONAL REGULATORY PROTEIN NARL-RELATED"/>
    <property type="match status" value="1"/>
</dbReference>
<dbReference type="SMART" id="SM00448">
    <property type="entry name" value="REC"/>
    <property type="match status" value="1"/>
</dbReference>
<dbReference type="RefSeq" id="WP_345712809.1">
    <property type="nucleotide sequence ID" value="NZ_BAABIL010000370.1"/>
</dbReference>
<dbReference type="CDD" id="cd17535">
    <property type="entry name" value="REC_NarL-like"/>
    <property type="match status" value="1"/>
</dbReference>
<proteinExistence type="predicted"/>
<name>A0ABP9I052_9ACTN</name>
<evidence type="ECO:0000313" key="8">
    <source>
        <dbReference type="EMBL" id="GAA4983944.1"/>
    </source>
</evidence>
<evidence type="ECO:0000313" key="9">
    <source>
        <dbReference type="Proteomes" id="UP001501195"/>
    </source>
</evidence>
<organism evidence="8 9">
    <name type="scientific">Kineococcus glutinatus</name>
    <dbReference type="NCBI Taxonomy" id="1070872"/>
    <lineage>
        <taxon>Bacteria</taxon>
        <taxon>Bacillati</taxon>
        <taxon>Actinomycetota</taxon>
        <taxon>Actinomycetes</taxon>
        <taxon>Kineosporiales</taxon>
        <taxon>Kineosporiaceae</taxon>
        <taxon>Kineococcus</taxon>
    </lineage>
</organism>
<dbReference type="Pfam" id="PF00196">
    <property type="entry name" value="GerE"/>
    <property type="match status" value="1"/>
</dbReference>
<feature type="domain" description="Response regulatory" evidence="7">
    <location>
        <begin position="5"/>
        <end position="121"/>
    </location>
</feature>
<keyword evidence="9" id="KW-1185">Reference proteome</keyword>
<dbReference type="Proteomes" id="UP001501195">
    <property type="component" value="Unassembled WGS sequence"/>
</dbReference>
<dbReference type="CDD" id="cd06170">
    <property type="entry name" value="LuxR_C_like"/>
    <property type="match status" value="1"/>
</dbReference>
<keyword evidence="4" id="KW-0804">Transcription</keyword>
<gene>
    <name evidence="8" type="ORF">GCM10023225_23920</name>
</gene>
<sequence length="218" mass="22797">MEPITLYLVDDHAVVRAGLRAVFEAAAGFTVVGEAGTVAEALAGLTLLRPDVAVVDGRLPDGSGVDVCRHAHAHCPGTRTLVLTSYDDDEALLASVLAGAAGYLLKQIRGTDLVEAVRTVAAGGSLVDEAAVAQVRRRLRDPLAQDPRLADLSPQERRVLSLVADGLTNRQIGAQLHLAEKTVKNYVSKVLAKLGLSSRTQAAVFTTSLSGRGRDGGS</sequence>
<evidence type="ECO:0000256" key="1">
    <source>
        <dbReference type="ARBA" id="ARBA00022553"/>
    </source>
</evidence>
<dbReference type="InterPro" id="IPR011006">
    <property type="entry name" value="CheY-like_superfamily"/>
</dbReference>
<dbReference type="PROSITE" id="PS50043">
    <property type="entry name" value="HTH_LUXR_2"/>
    <property type="match status" value="1"/>
</dbReference>
<dbReference type="InterPro" id="IPR001789">
    <property type="entry name" value="Sig_transdc_resp-reg_receiver"/>
</dbReference>
<keyword evidence="3" id="KW-0238">DNA-binding</keyword>